<gene>
    <name evidence="5" type="ORF">CISIN_1g008086mg</name>
</gene>
<proteinExistence type="inferred from homology"/>
<keyword evidence="4" id="KW-0378">Hydrolase</keyword>
<dbReference type="PANTHER" id="PTHR31352:SF3">
    <property type="entry name" value="INACTIVE BETA-AMYLASE 9"/>
    <property type="match status" value="1"/>
</dbReference>
<evidence type="ECO:0000313" key="6">
    <source>
        <dbReference type="Proteomes" id="UP000027120"/>
    </source>
</evidence>
<dbReference type="SUPFAM" id="SSF51445">
    <property type="entry name" value="(Trans)glycosidases"/>
    <property type="match status" value="1"/>
</dbReference>
<evidence type="ECO:0000256" key="4">
    <source>
        <dbReference type="RuleBase" id="RU000509"/>
    </source>
</evidence>
<accession>A0A067GHZ9</accession>
<keyword evidence="4" id="KW-0326">Glycosidase</keyword>
<dbReference type="InterPro" id="IPR001554">
    <property type="entry name" value="Glyco_hydro_14"/>
</dbReference>
<protein>
    <recommendedName>
        <fullName evidence="4">Beta-amylase</fullName>
        <ecNumber evidence="4">3.2.1.2</ecNumber>
    </recommendedName>
</protein>
<dbReference type="AlphaFoldDB" id="A0A067GHZ9"/>
<dbReference type="SMR" id="A0A067GHZ9"/>
<dbReference type="GO" id="GO:0016161">
    <property type="term" value="F:beta-amylase activity"/>
    <property type="evidence" value="ECO:0000318"/>
    <property type="project" value="GO_Central"/>
</dbReference>
<keyword evidence="2 4" id="KW-0119">Carbohydrate metabolism</keyword>
<name>A0A067GHZ9_CITSI</name>
<evidence type="ECO:0000256" key="1">
    <source>
        <dbReference type="ARBA" id="ARBA00005652"/>
    </source>
</evidence>
<comment type="similarity">
    <text evidence="1 4">Belongs to the glycosyl hydrolase 14 family.</text>
</comment>
<sequence length="578" mass="63827">MEVSLMGNSQANVVKTGLPYRDSRVCCSYKNKIDDKVLFVNRVSFLGQNRSANLRKAQLRFCTKASVQSQPLPSDRDSGPLSSARPKSLDAVRLFVGLPLDTVSDANTVNHAKAIAAGLKALKLLGVEGVELPVWWGVAEKEAMGKYNWSGYLAVAEMVEKIGLKLHVSLCFHALKQPKIPLPDWVSQIGESQSSIFYTDQSGQQFKGCLSLAVDDLPVLDGKTPIQVYQEFCESFKSSFKPFMGTTITVRSFDFKQCQVHTISDLHLLWDTDVVSTLQFDSLQGISMGLGPDGELRYPSHHRLAKSSKIPGVGEFQCCDRNMLNLLQQHAEANGNPLWGLRGPHDAPSYDESPNSNSFFKDNGGSWESPYGDFFLSWYSSQLISHGNCLLSLASSTFGETGVSIYGKIPLIHSWYKTRSHPSELTAGLYNTAKRDGYAAVAEMFAKNSCKMILPGMDLSDEHQPRESFSSPESLLAQIRTACNKHGVEVSGQNSSVTGAPGGFEQMKKNLFGENVVDLFTYQRMGAYFFSPEHFPSFTKFVRNLNQLELHGDDLPVEEEVTESVHTNANTNIQVQAA</sequence>
<dbReference type="PANTHER" id="PTHR31352">
    <property type="entry name" value="BETA-AMYLASE 1, CHLOROPLASTIC"/>
    <property type="match status" value="1"/>
</dbReference>
<dbReference type="Proteomes" id="UP000027120">
    <property type="component" value="Unassembled WGS sequence"/>
</dbReference>
<evidence type="ECO:0000256" key="3">
    <source>
        <dbReference type="ARBA" id="ARBA00023326"/>
    </source>
</evidence>
<dbReference type="Gene3D" id="3.20.20.80">
    <property type="entry name" value="Glycosidases"/>
    <property type="match status" value="1"/>
</dbReference>
<comment type="catalytic activity">
    <reaction evidence="4">
        <text>Hydrolysis of (1-&gt;4)-alpha-D-glucosidic linkages in polysaccharides so as to remove successive maltose units from the non-reducing ends of the chains.</text>
        <dbReference type="EC" id="3.2.1.2"/>
    </reaction>
</comment>
<dbReference type="STRING" id="2711.A0A067GHZ9"/>
<dbReference type="InterPro" id="IPR017853">
    <property type="entry name" value="GH"/>
</dbReference>
<organism evidence="5 6">
    <name type="scientific">Citrus sinensis</name>
    <name type="common">Sweet orange</name>
    <name type="synonym">Citrus aurantium var. sinensis</name>
    <dbReference type="NCBI Taxonomy" id="2711"/>
    <lineage>
        <taxon>Eukaryota</taxon>
        <taxon>Viridiplantae</taxon>
        <taxon>Streptophyta</taxon>
        <taxon>Embryophyta</taxon>
        <taxon>Tracheophyta</taxon>
        <taxon>Spermatophyta</taxon>
        <taxon>Magnoliopsida</taxon>
        <taxon>eudicotyledons</taxon>
        <taxon>Gunneridae</taxon>
        <taxon>Pentapetalae</taxon>
        <taxon>rosids</taxon>
        <taxon>malvids</taxon>
        <taxon>Sapindales</taxon>
        <taxon>Rutaceae</taxon>
        <taxon>Aurantioideae</taxon>
        <taxon>Citrus</taxon>
    </lineage>
</organism>
<evidence type="ECO:0000313" key="5">
    <source>
        <dbReference type="EMBL" id="KDO75062.1"/>
    </source>
</evidence>
<dbReference type="EMBL" id="KK784883">
    <property type="protein sequence ID" value="KDO75062.1"/>
    <property type="molecule type" value="Genomic_DNA"/>
</dbReference>
<evidence type="ECO:0000256" key="2">
    <source>
        <dbReference type="ARBA" id="ARBA00023277"/>
    </source>
</evidence>
<keyword evidence="6" id="KW-1185">Reference proteome</keyword>
<dbReference type="EC" id="3.2.1.2" evidence="4"/>
<reference evidence="5 6" key="1">
    <citation type="submission" date="2014-04" db="EMBL/GenBank/DDBJ databases">
        <authorList>
            <consortium name="International Citrus Genome Consortium"/>
            <person name="Gmitter F."/>
            <person name="Chen C."/>
            <person name="Farmerie W."/>
            <person name="Harkins T."/>
            <person name="Desany B."/>
            <person name="Mohiuddin M."/>
            <person name="Kodira C."/>
            <person name="Borodovsky M."/>
            <person name="Lomsadze A."/>
            <person name="Burns P."/>
            <person name="Jenkins J."/>
            <person name="Prochnik S."/>
            <person name="Shu S."/>
            <person name="Chapman J."/>
            <person name="Pitluck S."/>
            <person name="Schmutz J."/>
            <person name="Rokhsar D."/>
        </authorList>
    </citation>
    <scope>NUCLEOTIDE SEQUENCE</scope>
</reference>
<dbReference type="PRINTS" id="PR00750">
    <property type="entry name" value="BETAAMYLASE"/>
</dbReference>
<dbReference type="Pfam" id="PF01373">
    <property type="entry name" value="Glyco_hydro_14"/>
    <property type="match status" value="2"/>
</dbReference>
<dbReference type="GO" id="GO:0005983">
    <property type="term" value="P:starch catabolic process"/>
    <property type="evidence" value="ECO:0000318"/>
    <property type="project" value="GO_Central"/>
</dbReference>
<keyword evidence="3 4" id="KW-0624">Polysaccharide degradation</keyword>